<dbReference type="GO" id="GO:0016787">
    <property type="term" value="F:hydrolase activity"/>
    <property type="evidence" value="ECO:0007669"/>
    <property type="project" value="UniProtKB-KW"/>
</dbReference>
<comment type="caution">
    <text evidence="7">The sequence shown here is derived from an EMBL/GenBank/DDBJ whole genome shotgun (WGS) entry which is preliminary data.</text>
</comment>
<dbReference type="InterPro" id="IPR006710">
    <property type="entry name" value="Glyco_hydro_43"/>
</dbReference>
<gene>
    <name evidence="7" type="ORF">ACFSJU_19205</name>
</gene>
<evidence type="ECO:0000256" key="5">
    <source>
        <dbReference type="ARBA" id="ARBA00023295"/>
    </source>
</evidence>
<keyword evidence="2" id="KW-0624">Polysaccharide degradation</keyword>
<dbReference type="Proteomes" id="UP001597387">
    <property type="component" value="Unassembled WGS sequence"/>
</dbReference>
<protein>
    <submittedName>
        <fullName evidence="7">Glycoside hydrolase family 43 protein</fullName>
    </submittedName>
</protein>
<dbReference type="PANTHER" id="PTHR43772:SF2">
    <property type="entry name" value="PUTATIVE (AFU_ORTHOLOGUE AFUA_2G04480)-RELATED"/>
    <property type="match status" value="1"/>
</dbReference>
<evidence type="ECO:0000313" key="7">
    <source>
        <dbReference type="EMBL" id="MFD2164542.1"/>
    </source>
</evidence>
<organism evidence="7 8">
    <name type="scientific">Paradesertivirga mongoliensis</name>
    <dbReference type="NCBI Taxonomy" id="2100740"/>
    <lineage>
        <taxon>Bacteria</taxon>
        <taxon>Pseudomonadati</taxon>
        <taxon>Bacteroidota</taxon>
        <taxon>Sphingobacteriia</taxon>
        <taxon>Sphingobacteriales</taxon>
        <taxon>Sphingobacteriaceae</taxon>
        <taxon>Paradesertivirga</taxon>
    </lineage>
</organism>
<reference evidence="8" key="1">
    <citation type="journal article" date="2019" name="Int. J. Syst. Evol. Microbiol.">
        <title>The Global Catalogue of Microorganisms (GCM) 10K type strain sequencing project: providing services to taxonomists for standard genome sequencing and annotation.</title>
        <authorList>
            <consortium name="The Broad Institute Genomics Platform"/>
            <consortium name="The Broad Institute Genome Sequencing Center for Infectious Disease"/>
            <person name="Wu L."/>
            <person name="Ma J."/>
        </authorList>
    </citation>
    <scope>NUCLEOTIDE SEQUENCE [LARGE SCALE GENOMIC DNA]</scope>
    <source>
        <strain evidence="8">KCTC 42217</strain>
    </source>
</reference>
<evidence type="ECO:0000256" key="6">
    <source>
        <dbReference type="RuleBase" id="RU361187"/>
    </source>
</evidence>
<evidence type="ECO:0000256" key="4">
    <source>
        <dbReference type="ARBA" id="ARBA00023277"/>
    </source>
</evidence>
<keyword evidence="5 6" id="KW-0326">Glycosidase</keyword>
<proteinExistence type="inferred from homology"/>
<accession>A0ABW4ZSM3</accession>
<keyword evidence="4" id="KW-0119">Carbohydrate metabolism</keyword>
<dbReference type="PANTHER" id="PTHR43772">
    <property type="entry name" value="ENDO-1,4-BETA-XYLANASE"/>
    <property type="match status" value="1"/>
</dbReference>
<name>A0ABW4ZSM3_9SPHI</name>
<keyword evidence="3 6" id="KW-0378">Hydrolase</keyword>
<comment type="similarity">
    <text evidence="1 6">Belongs to the glycosyl hydrolase 43 family.</text>
</comment>
<sequence>MKVNITKFLHEKAFCLILCVKVVLVTVSCKQSDSPPRESKPNPDVRYPVNQADPSIFYFDGQYYLYGTNDNNPDNGFLVYVSNDMSTWVLKKQAMYKGDSFGDWGFWAPHVFKHGERFYMAYTANERIAIAESDSPLGPFKQTVKKALESPVKLIDPYVFFDDDGKKYLFHVRLGNGNRVFVSEMSEDLSETKEETTVECIRASLPWERVQGAVAEGPTVVKNNGLYYLVYSANHYQSKDYAVGYAVSNNVYGPWTKFEGNPIISRNSTLKPGSGHGDLFKDKNNELWYVFHTHNSLNSISPRLTAIVKASFVEDNSGTDKFQIDNSSFSYQNFSY</sequence>
<evidence type="ECO:0000256" key="3">
    <source>
        <dbReference type="ARBA" id="ARBA00022801"/>
    </source>
</evidence>
<evidence type="ECO:0000313" key="8">
    <source>
        <dbReference type="Proteomes" id="UP001597387"/>
    </source>
</evidence>
<keyword evidence="2" id="KW-0858">Xylan degradation</keyword>
<keyword evidence="8" id="KW-1185">Reference proteome</keyword>
<dbReference type="InterPro" id="IPR052176">
    <property type="entry name" value="Glycosyl_Hydrlase_43_Enz"/>
</dbReference>
<dbReference type="RefSeq" id="WP_255905566.1">
    <property type="nucleotide sequence ID" value="NZ_JAFMZO010000006.1"/>
</dbReference>
<dbReference type="InterPro" id="IPR023296">
    <property type="entry name" value="Glyco_hydro_beta-prop_sf"/>
</dbReference>
<dbReference type="Gene3D" id="2.115.10.20">
    <property type="entry name" value="Glycosyl hydrolase domain, family 43"/>
    <property type="match status" value="1"/>
</dbReference>
<evidence type="ECO:0000256" key="1">
    <source>
        <dbReference type="ARBA" id="ARBA00009865"/>
    </source>
</evidence>
<dbReference type="EMBL" id="JBHUHZ010000005">
    <property type="protein sequence ID" value="MFD2164542.1"/>
    <property type="molecule type" value="Genomic_DNA"/>
</dbReference>
<dbReference type="Pfam" id="PF04616">
    <property type="entry name" value="Glyco_hydro_43"/>
    <property type="match status" value="1"/>
</dbReference>
<dbReference type="CDD" id="cd08991">
    <property type="entry name" value="GH43_HoAraf43-like"/>
    <property type="match status" value="1"/>
</dbReference>
<dbReference type="SUPFAM" id="SSF75005">
    <property type="entry name" value="Arabinanase/levansucrase/invertase"/>
    <property type="match status" value="1"/>
</dbReference>
<evidence type="ECO:0000256" key="2">
    <source>
        <dbReference type="ARBA" id="ARBA00022651"/>
    </source>
</evidence>